<dbReference type="KEGG" id="bmeg:BG04_3406"/>
<dbReference type="RefSeq" id="WP_051975632.1">
    <property type="nucleotide sequence ID" value="NZ_BCVB01000003.1"/>
</dbReference>
<accession>A0A0B6AVE4</accession>
<feature type="domain" description="Spore protein YkvP/CgeB glycosyl transferase-like" evidence="1">
    <location>
        <begin position="391"/>
        <end position="507"/>
    </location>
</feature>
<dbReference type="Gene3D" id="3.40.50.2000">
    <property type="entry name" value="Glycogen Phosphorylase B"/>
    <property type="match status" value="1"/>
</dbReference>
<dbReference type="Pfam" id="PF13524">
    <property type="entry name" value="Glyco_trans_1_2"/>
    <property type="match status" value="1"/>
</dbReference>
<organism evidence="2 3">
    <name type="scientific">Priestia megaterium (strain ATCC 14581 / DSM 32 / CCUG 1817 / JCM 2506 / NBRC 15308 / NCIMB 9376 / NCTC 10342 / NRRL B-14308 / VKM B-512 / Ford 19)</name>
    <name type="common">Bacillus megaterium</name>
    <dbReference type="NCBI Taxonomy" id="1348623"/>
    <lineage>
        <taxon>Bacteria</taxon>
        <taxon>Bacillati</taxon>
        <taxon>Bacillota</taxon>
        <taxon>Bacilli</taxon>
        <taxon>Bacillales</taxon>
        <taxon>Bacillaceae</taxon>
        <taxon>Priestia</taxon>
    </lineage>
</organism>
<dbReference type="Proteomes" id="UP000031829">
    <property type="component" value="Chromosome"/>
</dbReference>
<reference evidence="2 3" key="1">
    <citation type="journal article" date="2015" name="Genome Announc.">
        <title>Complete genome sequences for 35 biothreat assay-relevant bacillus species.</title>
        <authorList>
            <person name="Johnson S.L."/>
            <person name="Daligault H.E."/>
            <person name="Davenport K.W."/>
            <person name="Jaissle J."/>
            <person name="Frey K.G."/>
            <person name="Ladner J.T."/>
            <person name="Broomall S.M."/>
            <person name="Bishop-Lilly K.A."/>
            <person name="Bruce D.C."/>
            <person name="Gibbons H.S."/>
            <person name="Coyne S.R."/>
            <person name="Lo C.C."/>
            <person name="Meincke L."/>
            <person name="Munk A.C."/>
            <person name="Koroleva G.I."/>
            <person name="Rosenzweig C.N."/>
            <person name="Palacios G.F."/>
            <person name="Redden C.L."/>
            <person name="Minogue T.D."/>
            <person name="Chain P.S."/>
        </authorList>
    </citation>
    <scope>NUCLEOTIDE SEQUENCE [LARGE SCALE GENOMIC DNA]</scope>
    <source>
        <strain evidence="3">ATCC 14581 / DSM 32 / JCM 2506 / NBRC 15308 / NCIMB 9376 / NCTC 10342 / NRRL B-14308 / VKM B-512</strain>
    </source>
</reference>
<dbReference type="EMBL" id="CP009920">
    <property type="protein sequence ID" value="AJI25092.1"/>
    <property type="molecule type" value="Genomic_DNA"/>
</dbReference>
<gene>
    <name evidence="2" type="ORF">BG04_3406</name>
</gene>
<protein>
    <submittedName>
        <fullName evidence="2">Glycosyl transferases group 1 family protein</fullName>
    </submittedName>
</protein>
<evidence type="ECO:0000313" key="3">
    <source>
        <dbReference type="Proteomes" id="UP000031829"/>
    </source>
</evidence>
<proteinExistence type="predicted"/>
<dbReference type="SUPFAM" id="SSF53756">
    <property type="entry name" value="UDP-Glycosyltransferase/glycogen phosphorylase"/>
    <property type="match status" value="1"/>
</dbReference>
<dbReference type="GO" id="GO:0016740">
    <property type="term" value="F:transferase activity"/>
    <property type="evidence" value="ECO:0007669"/>
    <property type="project" value="UniProtKB-KW"/>
</dbReference>
<dbReference type="HOGENOM" id="CLU_015963_0_0_9"/>
<evidence type="ECO:0000259" key="1">
    <source>
        <dbReference type="Pfam" id="PF13524"/>
    </source>
</evidence>
<dbReference type="GeneID" id="93641467"/>
<dbReference type="InterPro" id="IPR055259">
    <property type="entry name" value="YkvP/CgeB_Glyco_trans-like"/>
</dbReference>
<sequence length="718" mass="84431">MKDLSLLKSDFAKFQSQILNDIAPYLITNQSFLRAENWFYQSADIFMYNQKEKLFISSESENKNYISYLEKNNSFSYLPTHDLKTLPNEEFEIQIKGEIFGKAHINLMVIEYSGSKKINVHAVSLNKVTRIKMNQKTQNLRLALRISNKGIATIEDIYIQRIKQEIPNTYVPNPKKISKNNPSTISDIKMACILDEFSMTCFGKEVNLLTFTTENWKEILIENTPDLLFVESAWRGNFGAWEYKIAKYNNQDKTPLFDLLRWCKENNIPTVFWNKEDPIHFEKFIDTAKLFDCIFTTDADMIPNYQKESGHERVFALPFSAEPQLHNPIKIREKREEKICFAGSYYDNRHEERKQDMDNVLDIAAEFGLDIFDRNYEKNKNGRTHFSFPERFDQNIKGSLKYDEINTAYKGYKVMLNVNSVKYSPTMFSRRVFEGLACGTPIISSYSEGVKRMFKDIVLISENKQELKESIEKLMDDEEYYNEKSLVGIREVYLNHTYKHRIHYMLEQLGITVKKDIKNVSVLSVAKSKVEFFNILDSFKRQSWKGKELIVLLENFDGYIDVLNEYNQENIKTYVLSYMNHYNRINEIISNPYISYFNPDSFYGENYLLDLMIATEYSNAEIIGKNTFYQYDFQNKEVTKYNQDKEYQYVDSLQFESSIVDKSIFHGENIIEAVTKMRSNSSMALYFMRGFRLLSIDNYNFIRAGVGVSEDIINKIQK</sequence>
<name>A0A0B6AVE4_PRIM2</name>
<keyword evidence="2" id="KW-0808">Transferase</keyword>
<dbReference type="AlphaFoldDB" id="A0A0B6AVE4"/>
<evidence type="ECO:0000313" key="2">
    <source>
        <dbReference type="EMBL" id="AJI25092.1"/>
    </source>
</evidence>